<feature type="transmembrane region" description="Helical" evidence="8">
    <location>
        <begin position="185"/>
        <end position="206"/>
    </location>
</feature>
<feature type="transmembrane region" description="Helical" evidence="8">
    <location>
        <begin position="43"/>
        <end position="60"/>
    </location>
</feature>
<feature type="transmembrane region" description="Helical" evidence="8">
    <location>
        <begin position="152"/>
        <end position="173"/>
    </location>
</feature>
<feature type="transmembrane region" description="Helical" evidence="8">
    <location>
        <begin position="97"/>
        <end position="116"/>
    </location>
</feature>
<dbReference type="Gene3D" id="1.10.357.140">
    <property type="entry name" value="UbiA prenyltransferase"/>
    <property type="match status" value="1"/>
</dbReference>
<feature type="transmembrane region" description="Helical" evidence="8">
    <location>
        <begin position="123"/>
        <end position="140"/>
    </location>
</feature>
<reference evidence="9 10" key="1">
    <citation type="submission" date="2023-02" db="EMBL/GenBank/DDBJ databases">
        <title>The predominant lactic acid bacteria and yeasts involved in the spontaneous fermentation of millet during the production of the traditional porridge Hausa koko in Ghana.</title>
        <authorList>
            <person name="Atter A."/>
            <person name="Diaz M."/>
        </authorList>
    </citation>
    <scope>NUCLEOTIDE SEQUENCE [LARGE SCALE GENOMIC DNA]</scope>
    <source>
        <strain evidence="9 10">FI11640</strain>
    </source>
</reference>
<accession>A0ABU7SZX0</accession>
<organism evidence="9 10">
    <name type="scientific">Schleiferilactobacillus harbinensis</name>
    <dbReference type="NCBI Taxonomy" id="304207"/>
    <lineage>
        <taxon>Bacteria</taxon>
        <taxon>Bacillati</taxon>
        <taxon>Bacillota</taxon>
        <taxon>Bacilli</taxon>
        <taxon>Lactobacillales</taxon>
        <taxon>Lactobacillaceae</taxon>
        <taxon>Schleiferilactobacillus</taxon>
    </lineage>
</organism>
<keyword evidence="6 8" id="KW-1133">Transmembrane helix</keyword>
<dbReference type="GO" id="GO:0046428">
    <property type="term" value="F:1,4-dihydroxy-2-naphthoate polyprenyltransferase activity"/>
    <property type="evidence" value="ECO:0007669"/>
    <property type="project" value="UniProtKB-EC"/>
</dbReference>
<evidence type="ECO:0000313" key="9">
    <source>
        <dbReference type="EMBL" id="MEE6715904.1"/>
    </source>
</evidence>
<proteinExistence type="predicted"/>
<dbReference type="Pfam" id="PF01040">
    <property type="entry name" value="UbiA"/>
    <property type="match status" value="1"/>
</dbReference>
<evidence type="ECO:0000256" key="1">
    <source>
        <dbReference type="ARBA" id="ARBA00004141"/>
    </source>
</evidence>
<keyword evidence="5 8" id="KW-0812">Transmembrane</keyword>
<keyword evidence="7 8" id="KW-0472">Membrane</keyword>
<evidence type="ECO:0000256" key="3">
    <source>
        <dbReference type="ARBA" id="ARBA00022428"/>
    </source>
</evidence>
<dbReference type="Proteomes" id="UP001330016">
    <property type="component" value="Unassembled WGS sequence"/>
</dbReference>
<dbReference type="EC" id="2.5.1.74" evidence="9"/>
<evidence type="ECO:0000256" key="6">
    <source>
        <dbReference type="ARBA" id="ARBA00022989"/>
    </source>
</evidence>
<protein>
    <submittedName>
        <fullName evidence="9">1,4-dihydroxy-2-naphthoate polyprenyltransferase</fullName>
        <ecNumber evidence="9">2.5.1.74</ecNumber>
    </submittedName>
</protein>
<comment type="caution">
    <text evidence="9">The sequence shown here is derived from an EMBL/GenBank/DDBJ whole genome shotgun (WGS) entry which is preliminary data.</text>
</comment>
<feature type="transmembrane region" description="Helical" evidence="8">
    <location>
        <begin position="20"/>
        <end position="36"/>
    </location>
</feature>
<feature type="transmembrane region" description="Helical" evidence="8">
    <location>
        <begin position="283"/>
        <end position="307"/>
    </location>
</feature>
<evidence type="ECO:0000313" key="10">
    <source>
        <dbReference type="Proteomes" id="UP001330016"/>
    </source>
</evidence>
<evidence type="ECO:0000256" key="4">
    <source>
        <dbReference type="ARBA" id="ARBA00022679"/>
    </source>
</evidence>
<sequence>MITITWDAFFELVEIKAKTASIFPFLLGILYCLWNLPAAPKDWGSWLIFIIAAFLFNMAVDANDNYQDYRRALKNGAEKFRLETNVIGTRHLSLSQVGWLTVALVAGGAMLGLWLVARTGWPLLWLGIFCFLVGILYAAGPWPIAGLPVGEFFSGFTMGTMIMLITVYVGVGASQTLTAPTLTGVLLASSPLAFAIGALLLANNIADWQEDLTLHRHTIVSYLGQRGGLIFWYLLYLAAAGGLMASAALHVLPLLSLLALICVPKVVKNCRAFTALPEKKPSFHLAVQNLAIISLCVTVATGLGVLFRF</sequence>
<dbReference type="PANTHER" id="PTHR13929">
    <property type="entry name" value="1,4-DIHYDROXY-2-NAPHTHOATE OCTAPRENYLTRANSFERASE"/>
    <property type="match status" value="1"/>
</dbReference>
<keyword evidence="4 9" id="KW-0808">Transferase</keyword>
<dbReference type="PANTHER" id="PTHR13929:SF0">
    <property type="entry name" value="UBIA PRENYLTRANSFERASE DOMAIN-CONTAINING PROTEIN 1"/>
    <property type="match status" value="1"/>
</dbReference>
<dbReference type="EMBL" id="JAQSGK010000022">
    <property type="protein sequence ID" value="MEE6715904.1"/>
    <property type="molecule type" value="Genomic_DNA"/>
</dbReference>
<evidence type="ECO:0000256" key="8">
    <source>
        <dbReference type="SAM" id="Phobius"/>
    </source>
</evidence>
<dbReference type="InterPro" id="IPR044878">
    <property type="entry name" value="UbiA_sf"/>
</dbReference>
<keyword evidence="10" id="KW-1185">Reference proteome</keyword>
<dbReference type="InterPro" id="IPR000537">
    <property type="entry name" value="UbiA_prenyltransferase"/>
</dbReference>
<dbReference type="PIRSF" id="PIRSF005355">
    <property type="entry name" value="UBIAD1"/>
    <property type="match status" value="1"/>
</dbReference>
<comment type="subcellular location">
    <subcellularLocation>
        <location evidence="1">Membrane</location>
        <topology evidence="1">Multi-pass membrane protein</topology>
    </subcellularLocation>
</comment>
<gene>
    <name evidence="9" type="ORF">PS435_08535</name>
</gene>
<comment type="pathway">
    <text evidence="2">Quinol/quinone metabolism; menaquinone biosynthesis.</text>
</comment>
<evidence type="ECO:0000256" key="5">
    <source>
        <dbReference type="ARBA" id="ARBA00022692"/>
    </source>
</evidence>
<dbReference type="InterPro" id="IPR026046">
    <property type="entry name" value="UBIAD1"/>
</dbReference>
<feature type="transmembrane region" description="Helical" evidence="8">
    <location>
        <begin position="230"/>
        <end position="263"/>
    </location>
</feature>
<evidence type="ECO:0000256" key="2">
    <source>
        <dbReference type="ARBA" id="ARBA00004863"/>
    </source>
</evidence>
<name>A0ABU7SZX0_9LACO</name>
<keyword evidence="3" id="KW-0474">Menaquinone biosynthesis</keyword>
<dbReference type="NCBIfam" id="NF004752">
    <property type="entry name" value="PRK06080.1-4"/>
    <property type="match status" value="1"/>
</dbReference>
<dbReference type="CDD" id="cd13962">
    <property type="entry name" value="PT_UbiA_UBIAD1"/>
    <property type="match status" value="1"/>
</dbReference>
<evidence type="ECO:0000256" key="7">
    <source>
        <dbReference type="ARBA" id="ARBA00023136"/>
    </source>
</evidence>